<name>A0A8F6YAZ4_9RHOB</name>
<dbReference type="AlphaFoldDB" id="A0A8F6YAZ4"/>
<dbReference type="KEGG" id="gce:KYE46_16750"/>
<dbReference type="EMBL" id="CP079194">
    <property type="protein sequence ID" value="QXT39546.1"/>
    <property type="molecule type" value="Genomic_DNA"/>
</dbReference>
<keyword evidence="2" id="KW-0802">TPR repeat</keyword>
<keyword evidence="4" id="KW-1185">Reference proteome</keyword>
<protein>
    <submittedName>
        <fullName evidence="3">Tetratricopeptide repeat protein</fullName>
    </submittedName>
</protein>
<evidence type="ECO:0000313" key="4">
    <source>
        <dbReference type="Proteomes" id="UP000825009"/>
    </source>
</evidence>
<dbReference type="PANTHER" id="PTHR16263">
    <property type="entry name" value="TETRATRICOPEPTIDE REPEAT PROTEIN 38"/>
    <property type="match status" value="1"/>
</dbReference>
<proteinExistence type="predicted"/>
<gene>
    <name evidence="3" type="ORF">KYE46_16750</name>
</gene>
<dbReference type="RefSeq" id="WP_219002280.1">
    <property type="nucleotide sequence ID" value="NZ_CP079194.1"/>
</dbReference>
<dbReference type="Proteomes" id="UP000825009">
    <property type="component" value="Chromosome"/>
</dbReference>
<dbReference type="CDD" id="cd05804">
    <property type="entry name" value="StaR_like"/>
    <property type="match status" value="1"/>
</dbReference>
<sequence length="426" mass="45427">MQQDRYGNALSTGSVEAVAAYDEGVAHILAATHGAEAAFARAIQADPGFALAHVGAARAAMYAADMAGAKAAVARAGALTGGISAREVAQVGIFTLLLSGKPVEARRAVEAHVESYPRDVLVAQICTNIYGLIGLSGEAGREAAQLAFTARLMPHLGDDWWLLSVHGQAVCEVGRLDEALTLMEQSLALNDANANGSHFKAHTLYEMGETDAGRRYLSDWMRGYDRRALLHGHLSWHEALWALEQGDADAMWAHYREGVAPTASQSLPLNKITDGAALLWRAEIAGLDVPPEDWHELSAYASQHFATPGMSFADIHAALAHAMAGDGAALARIAEASRGYAADLVAPVARTWGAVARGDWAEALRRLTPVMADHARLGGSRAQRDLLELTWVLCLMRLGQKDEATRAVATRRPVFAEGVPVEGYVS</sequence>
<evidence type="ECO:0000256" key="2">
    <source>
        <dbReference type="ARBA" id="ARBA00022803"/>
    </source>
</evidence>
<dbReference type="InterPro" id="IPR033891">
    <property type="entry name" value="TTC38"/>
</dbReference>
<evidence type="ECO:0000313" key="3">
    <source>
        <dbReference type="EMBL" id="QXT39546.1"/>
    </source>
</evidence>
<reference evidence="3 4" key="1">
    <citation type="submission" date="2021-07" db="EMBL/GenBank/DDBJ databases">
        <title>A novel Jannaschia species isolated from marine dinoflagellate Ceratoperidinium margalefii.</title>
        <authorList>
            <person name="Jiang Y."/>
            <person name="Li Z."/>
        </authorList>
    </citation>
    <scope>NUCLEOTIDE SEQUENCE [LARGE SCALE GENOMIC DNA]</scope>
    <source>
        <strain evidence="3 4">J12C1-MA-4</strain>
    </source>
</reference>
<evidence type="ECO:0000256" key="1">
    <source>
        <dbReference type="ARBA" id="ARBA00022737"/>
    </source>
</evidence>
<organism evidence="3 4">
    <name type="scientific">Gymnodinialimonas ceratoperidinii</name>
    <dbReference type="NCBI Taxonomy" id="2856823"/>
    <lineage>
        <taxon>Bacteria</taxon>
        <taxon>Pseudomonadati</taxon>
        <taxon>Pseudomonadota</taxon>
        <taxon>Alphaproteobacteria</taxon>
        <taxon>Rhodobacterales</taxon>
        <taxon>Paracoccaceae</taxon>
        <taxon>Gymnodinialimonas</taxon>
    </lineage>
</organism>
<dbReference type="PANTHER" id="PTHR16263:SF4">
    <property type="entry name" value="TETRATRICOPEPTIDE REPEAT PROTEIN 38"/>
    <property type="match status" value="1"/>
</dbReference>
<keyword evidence="1" id="KW-0677">Repeat</keyword>
<accession>A0A8F6YAZ4</accession>